<name>A0ABD0P4K0_CIRMR</name>
<proteinExistence type="predicted"/>
<comment type="caution">
    <text evidence="1">The sequence shown here is derived from an EMBL/GenBank/DDBJ whole genome shotgun (WGS) entry which is preliminary data.</text>
</comment>
<evidence type="ECO:0000313" key="1">
    <source>
        <dbReference type="EMBL" id="KAL0169018.1"/>
    </source>
</evidence>
<keyword evidence="2" id="KW-1185">Reference proteome</keyword>
<gene>
    <name evidence="1" type="ORF">M9458_037240</name>
</gene>
<protein>
    <submittedName>
        <fullName evidence="1">Uncharacterized protein</fullName>
    </submittedName>
</protein>
<feature type="non-terminal residue" evidence="1">
    <location>
        <position position="60"/>
    </location>
</feature>
<dbReference type="AlphaFoldDB" id="A0ABD0P4K0"/>
<accession>A0ABD0P4K0</accession>
<dbReference type="Proteomes" id="UP001529510">
    <property type="component" value="Unassembled WGS sequence"/>
</dbReference>
<dbReference type="EMBL" id="JAMKFB020000018">
    <property type="protein sequence ID" value="KAL0169018.1"/>
    <property type="molecule type" value="Genomic_DNA"/>
</dbReference>
<organism evidence="1 2">
    <name type="scientific">Cirrhinus mrigala</name>
    <name type="common">Mrigala</name>
    <dbReference type="NCBI Taxonomy" id="683832"/>
    <lineage>
        <taxon>Eukaryota</taxon>
        <taxon>Metazoa</taxon>
        <taxon>Chordata</taxon>
        <taxon>Craniata</taxon>
        <taxon>Vertebrata</taxon>
        <taxon>Euteleostomi</taxon>
        <taxon>Actinopterygii</taxon>
        <taxon>Neopterygii</taxon>
        <taxon>Teleostei</taxon>
        <taxon>Ostariophysi</taxon>
        <taxon>Cypriniformes</taxon>
        <taxon>Cyprinidae</taxon>
        <taxon>Labeoninae</taxon>
        <taxon>Labeonini</taxon>
        <taxon>Cirrhinus</taxon>
    </lineage>
</organism>
<reference evidence="1 2" key="1">
    <citation type="submission" date="2024-05" db="EMBL/GenBank/DDBJ databases">
        <title>Genome sequencing and assembly of Indian major carp, Cirrhinus mrigala (Hamilton, 1822).</title>
        <authorList>
            <person name="Mohindra V."/>
            <person name="Chowdhury L.M."/>
            <person name="Lal K."/>
            <person name="Jena J.K."/>
        </authorList>
    </citation>
    <scope>NUCLEOTIDE SEQUENCE [LARGE SCALE GENOMIC DNA]</scope>
    <source>
        <strain evidence="1">CM1030</strain>
        <tissue evidence="1">Blood</tissue>
    </source>
</reference>
<feature type="non-terminal residue" evidence="1">
    <location>
        <position position="1"/>
    </location>
</feature>
<sequence length="60" mass="6727">AEEFFEYDAEEFLVFLTLLITEGRTPECSVKGRTEGVHCPPAQSAMPVLTKHECSDKIPQ</sequence>
<evidence type="ECO:0000313" key="2">
    <source>
        <dbReference type="Proteomes" id="UP001529510"/>
    </source>
</evidence>